<feature type="transmembrane region" description="Helical" evidence="1">
    <location>
        <begin position="30"/>
        <end position="50"/>
    </location>
</feature>
<dbReference type="Pfam" id="PF14317">
    <property type="entry name" value="YcxB"/>
    <property type="match status" value="1"/>
</dbReference>
<feature type="transmembrane region" description="Helical" evidence="1">
    <location>
        <begin position="56"/>
        <end position="75"/>
    </location>
</feature>
<keyword evidence="1" id="KW-0812">Transmembrane</keyword>
<feature type="domain" description="YcxB-like C-terminal" evidence="2">
    <location>
        <begin position="106"/>
        <end position="164"/>
    </location>
</feature>
<reference evidence="3 4" key="1">
    <citation type="submission" date="2021-06" db="EMBL/GenBank/DDBJ databases">
        <authorList>
            <person name="Sun Q."/>
            <person name="Li D."/>
        </authorList>
    </citation>
    <scope>NUCLEOTIDE SEQUENCE [LARGE SCALE GENOMIC DNA]</scope>
    <source>
        <strain evidence="3 4">MSJ-4</strain>
    </source>
</reference>
<keyword evidence="1" id="KW-1133">Transmembrane helix</keyword>
<sequence>MKIDYELTKEDYINFNIYHMDHSETMRRSLFIQRYIISLIFLIVPFVVTGSSDIPLWYWLSIFIIIFVLWVAFYPRYIKWMIKRRLTKMLQEGKNAGLLGKGSISLTEEGIVKTSDSDDAKTSWSTVEKIIETKELVIIYISAVSAYIIPIKAFNNNTHKEEFVNKLNYMWDKTN</sequence>
<dbReference type="EMBL" id="JAHLQL010000003">
    <property type="protein sequence ID" value="MBU5592166.1"/>
    <property type="molecule type" value="Genomic_DNA"/>
</dbReference>
<proteinExistence type="predicted"/>
<dbReference type="Proteomes" id="UP000736583">
    <property type="component" value="Unassembled WGS sequence"/>
</dbReference>
<organism evidence="3 4">
    <name type="scientific">Clostridium simiarum</name>
    <dbReference type="NCBI Taxonomy" id="2841506"/>
    <lineage>
        <taxon>Bacteria</taxon>
        <taxon>Bacillati</taxon>
        <taxon>Bacillota</taxon>
        <taxon>Clostridia</taxon>
        <taxon>Eubacteriales</taxon>
        <taxon>Clostridiaceae</taxon>
        <taxon>Clostridium</taxon>
    </lineage>
</organism>
<evidence type="ECO:0000259" key="2">
    <source>
        <dbReference type="Pfam" id="PF14317"/>
    </source>
</evidence>
<accession>A0ABS6F1K9</accession>
<gene>
    <name evidence="3" type="ORF">KQI89_10375</name>
</gene>
<keyword evidence="4" id="KW-1185">Reference proteome</keyword>
<evidence type="ECO:0000313" key="3">
    <source>
        <dbReference type="EMBL" id="MBU5592166.1"/>
    </source>
</evidence>
<comment type="caution">
    <text evidence="3">The sequence shown here is derived from an EMBL/GenBank/DDBJ whole genome shotgun (WGS) entry which is preliminary data.</text>
</comment>
<dbReference type="InterPro" id="IPR025588">
    <property type="entry name" value="YcxB-like_C"/>
</dbReference>
<evidence type="ECO:0000313" key="4">
    <source>
        <dbReference type="Proteomes" id="UP000736583"/>
    </source>
</evidence>
<protein>
    <submittedName>
        <fullName evidence="3">YcxB family protein</fullName>
    </submittedName>
</protein>
<keyword evidence="1" id="KW-0472">Membrane</keyword>
<name>A0ABS6F1K9_9CLOT</name>
<dbReference type="RefSeq" id="WP_216457013.1">
    <property type="nucleotide sequence ID" value="NZ_JAHLQL010000003.1"/>
</dbReference>
<evidence type="ECO:0000256" key="1">
    <source>
        <dbReference type="SAM" id="Phobius"/>
    </source>
</evidence>